<organism evidence="1 2">
    <name type="scientific">Psychrobacter nivimaris</name>
    <dbReference type="NCBI Taxonomy" id="281738"/>
    <lineage>
        <taxon>Bacteria</taxon>
        <taxon>Pseudomonadati</taxon>
        <taxon>Pseudomonadota</taxon>
        <taxon>Gammaproteobacteria</taxon>
        <taxon>Moraxellales</taxon>
        <taxon>Moraxellaceae</taxon>
        <taxon>Psychrobacter</taxon>
    </lineage>
</organism>
<sequence>MNDILSMAFYDGDINIDNESRYKYYGTSTIAFLLLLA</sequence>
<proteinExistence type="predicted"/>
<keyword evidence="2" id="KW-1185">Reference proteome</keyword>
<name>A0A6N7C0U8_9GAMM</name>
<reference evidence="1 2" key="1">
    <citation type="submission" date="2019-09" db="EMBL/GenBank/DDBJ databases">
        <title>Draft genome sequence of Psychrobacter nivimaris LAMA 639, in search for biotechnological relevant genes.</title>
        <authorList>
            <person name="Lima A.O.S."/>
            <person name="Staloch B.E.K."/>
            <person name="Freitas R.C."/>
            <person name="Niero H."/>
            <person name="Silva M.A.C."/>
        </authorList>
    </citation>
    <scope>NUCLEOTIDE SEQUENCE [LARGE SCALE GENOMIC DNA]</scope>
    <source>
        <strain evidence="1 2">LAMA 639</strain>
    </source>
</reference>
<comment type="caution">
    <text evidence="1">The sequence shown here is derived from an EMBL/GenBank/DDBJ whole genome shotgun (WGS) entry which is preliminary data.</text>
</comment>
<evidence type="ECO:0000313" key="1">
    <source>
        <dbReference type="EMBL" id="KAF0569759.1"/>
    </source>
</evidence>
<dbReference type="EMBL" id="VZIZ01000006">
    <property type="protein sequence ID" value="KAF0569759.1"/>
    <property type="molecule type" value="Genomic_DNA"/>
</dbReference>
<evidence type="ECO:0000313" key="2">
    <source>
        <dbReference type="Proteomes" id="UP000471465"/>
    </source>
</evidence>
<dbReference type="Proteomes" id="UP000471465">
    <property type="component" value="Unassembled WGS sequence"/>
</dbReference>
<gene>
    <name evidence="1" type="ORF">FQV37_2381</name>
</gene>
<accession>A0A6N7C0U8</accession>
<dbReference type="AlphaFoldDB" id="A0A6N7C0U8"/>
<protein>
    <submittedName>
        <fullName evidence="1">Uncharacterized protein</fullName>
    </submittedName>
</protein>